<dbReference type="PANTHER" id="PTHR31374">
    <property type="entry name" value="AUXIN-INDUCED PROTEIN-LIKE-RELATED"/>
    <property type="match status" value="1"/>
</dbReference>
<dbReference type="Proteomes" id="UP001085076">
    <property type="component" value="Miscellaneous, Linkage group lg01"/>
</dbReference>
<dbReference type="EMBL" id="JAGGNH010000001">
    <property type="protein sequence ID" value="KAJ0987166.1"/>
    <property type="molecule type" value="Genomic_DNA"/>
</dbReference>
<evidence type="ECO:0008006" key="4">
    <source>
        <dbReference type="Google" id="ProtNLM"/>
    </source>
</evidence>
<protein>
    <recommendedName>
        <fullName evidence="4">Small auxin up regulated protein</fullName>
    </recommendedName>
</protein>
<evidence type="ECO:0000256" key="1">
    <source>
        <dbReference type="ARBA" id="ARBA00006974"/>
    </source>
</evidence>
<dbReference type="PANTHER" id="PTHR31374:SF216">
    <property type="entry name" value="SAUR-LIKE AUXIN-RESPONSIVE PROTEIN FAMILY"/>
    <property type="match status" value="1"/>
</dbReference>
<name>A0A9D5HSR7_9LILI</name>
<evidence type="ECO:0000313" key="2">
    <source>
        <dbReference type="EMBL" id="KAJ0987166.1"/>
    </source>
</evidence>
<dbReference type="OrthoDB" id="1864078at2759"/>
<dbReference type="InterPro" id="IPR003676">
    <property type="entry name" value="SAUR_fam"/>
</dbReference>
<keyword evidence="3" id="KW-1185">Reference proteome</keyword>
<gene>
    <name evidence="2" type="ORF">J5N97_005522</name>
</gene>
<dbReference type="AlphaFoldDB" id="A0A9D5HSR7"/>
<dbReference type="Pfam" id="PF02519">
    <property type="entry name" value="Auxin_inducible"/>
    <property type="match status" value="1"/>
</dbReference>
<dbReference type="GO" id="GO:0009733">
    <property type="term" value="P:response to auxin"/>
    <property type="evidence" value="ECO:0007669"/>
    <property type="project" value="InterPro"/>
</dbReference>
<reference evidence="2" key="2">
    <citation type="journal article" date="2022" name="Hortic Res">
        <title>The genome of Dioscorea zingiberensis sheds light on the biosynthesis, origin and evolution of the medicinally important diosgenin saponins.</title>
        <authorList>
            <person name="Li Y."/>
            <person name="Tan C."/>
            <person name="Li Z."/>
            <person name="Guo J."/>
            <person name="Li S."/>
            <person name="Chen X."/>
            <person name="Wang C."/>
            <person name="Dai X."/>
            <person name="Yang H."/>
            <person name="Song W."/>
            <person name="Hou L."/>
            <person name="Xu J."/>
            <person name="Tong Z."/>
            <person name="Xu A."/>
            <person name="Yuan X."/>
            <person name="Wang W."/>
            <person name="Yang Q."/>
            <person name="Chen L."/>
            <person name="Sun Z."/>
            <person name="Wang K."/>
            <person name="Pan B."/>
            <person name="Chen J."/>
            <person name="Bao Y."/>
            <person name="Liu F."/>
            <person name="Qi X."/>
            <person name="Gang D.R."/>
            <person name="Wen J."/>
            <person name="Li J."/>
        </authorList>
    </citation>
    <scope>NUCLEOTIDE SEQUENCE</scope>
    <source>
        <strain evidence="2">Dzin_1.0</strain>
    </source>
</reference>
<comment type="caution">
    <text evidence="2">The sequence shown here is derived from an EMBL/GenBank/DDBJ whole genome shotgun (WGS) entry which is preliminary data.</text>
</comment>
<proteinExistence type="inferred from homology"/>
<sequence length="137" mass="15681">MKKLLVCGARSFSKRDHAELPDGHIWVCVGRDDEVVQRFELEANYLNHPVFEDLLSMSVHEFGYSYQGALRIACEADLFIHLLALIKTSDPSLHCLELRDIIDRFKAGQGKRVIDFRNALFQRPGLFELGLCHVLIL</sequence>
<organism evidence="2 3">
    <name type="scientific">Dioscorea zingiberensis</name>
    <dbReference type="NCBI Taxonomy" id="325984"/>
    <lineage>
        <taxon>Eukaryota</taxon>
        <taxon>Viridiplantae</taxon>
        <taxon>Streptophyta</taxon>
        <taxon>Embryophyta</taxon>
        <taxon>Tracheophyta</taxon>
        <taxon>Spermatophyta</taxon>
        <taxon>Magnoliopsida</taxon>
        <taxon>Liliopsida</taxon>
        <taxon>Dioscoreales</taxon>
        <taxon>Dioscoreaceae</taxon>
        <taxon>Dioscorea</taxon>
    </lineage>
</organism>
<accession>A0A9D5HSR7</accession>
<evidence type="ECO:0000313" key="3">
    <source>
        <dbReference type="Proteomes" id="UP001085076"/>
    </source>
</evidence>
<reference evidence="2" key="1">
    <citation type="submission" date="2021-03" db="EMBL/GenBank/DDBJ databases">
        <authorList>
            <person name="Li Z."/>
            <person name="Yang C."/>
        </authorList>
    </citation>
    <scope>NUCLEOTIDE SEQUENCE</scope>
    <source>
        <strain evidence="2">Dzin_1.0</strain>
        <tissue evidence="2">Leaf</tissue>
    </source>
</reference>
<comment type="similarity">
    <text evidence="1">Belongs to the ARG7 family.</text>
</comment>